<dbReference type="Proteomes" id="UP000001568">
    <property type="component" value="Chromosome 2"/>
</dbReference>
<reference evidence="2 3" key="1">
    <citation type="journal article" date="2007" name="Proc. Natl. Acad. Sci. U.S.A.">
        <title>The tiny eukaryote Ostreococcus provides genomic insights into the paradox of plankton speciation.</title>
        <authorList>
            <person name="Palenik B."/>
            <person name="Grimwood J."/>
            <person name="Aerts A."/>
            <person name="Rouze P."/>
            <person name="Salamov A."/>
            <person name="Putnam N."/>
            <person name="Dupont C."/>
            <person name="Jorgensen R."/>
            <person name="Derelle E."/>
            <person name="Rombauts S."/>
            <person name="Zhou K."/>
            <person name="Otillar R."/>
            <person name="Merchant S.S."/>
            <person name="Podell S."/>
            <person name="Gaasterland T."/>
            <person name="Napoli C."/>
            <person name="Gendler K."/>
            <person name="Manuell A."/>
            <person name="Tai V."/>
            <person name="Vallon O."/>
            <person name="Piganeau G."/>
            <person name="Jancek S."/>
            <person name="Heijde M."/>
            <person name="Jabbari K."/>
            <person name="Bowler C."/>
            <person name="Lohr M."/>
            <person name="Robbens S."/>
            <person name="Werner G."/>
            <person name="Dubchak I."/>
            <person name="Pazour G.J."/>
            <person name="Ren Q."/>
            <person name="Paulsen I."/>
            <person name="Delwiche C."/>
            <person name="Schmutz J."/>
            <person name="Rokhsar D."/>
            <person name="Van de Peer Y."/>
            <person name="Moreau H."/>
            <person name="Grigoriev I.V."/>
        </authorList>
    </citation>
    <scope>NUCLEOTIDE SEQUENCE [LARGE SCALE GENOMIC DNA]</scope>
    <source>
        <strain evidence="2 3">CCE9901</strain>
    </source>
</reference>
<dbReference type="Gramene" id="ABO94384">
    <property type="protein sequence ID" value="ABO94384"/>
    <property type="gene ID" value="OSTLU_24021"/>
</dbReference>
<accession>A4RTE1</accession>
<dbReference type="EMBL" id="CP000582">
    <property type="protein sequence ID" value="ABO94384.1"/>
    <property type="molecule type" value="Genomic_DNA"/>
</dbReference>
<dbReference type="OrthoDB" id="10457236at2759"/>
<dbReference type="RefSeq" id="XP_001416092.1">
    <property type="nucleotide sequence ID" value="XM_001416055.1"/>
</dbReference>
<proteinExistence type="predicted"/>
<dbReference type="OMA" id="YRAWEFE"/>
<feature type="region of interest" description="Disordered" evidence="1">
    <location>
        <begin position="1"/>
        <end position="53"/>
    </location>
</feature>
<feature type="compositionally biased region" description="Low complexity" evidence="1">
    <location>
        <begin position="1"/>
        <end position="19"/>
    </location>
</feature>
<organism evidence="2 3">
    <name type="scientific">Ostreococcus lucimarinus (strain CCE9901)</name>
    <dbReference type="NCBI Taxonomy" id="436017"/>
    <lineage>
        <taxon>Eukaryota</taxon>
        <taxon>Viridiplantae</taxon>
        <taxon>Chlorophyta</taxon>
        <taxon>Mamiellophyceae</taxon>
        <taxon>Mamiellales</taxon>
        <taxon>Bathycoccaceae</taxon>
        <taxon>Ostreococcus</taxon>
    </lineage>
</organism>
<dbReference type="AlphaFoldDB" id="A4RTE1"/>
<dbReference type="HOGENOM" id="CLU_368580_0_0_1"/>
<gene>
    <name evidence="2" type="ORF">OSTLU_24021</name>
</gene>
<dbReference type="GeneID" id="5000421"/>
<name>A4RTE1_OSTLU</name>
<evidence type="ECO:0000256" key="1">
    <source>
        <dbReference type="SAM" id="MobiDB-lite"/>
    </source>
</evidence>
<evidence type="ECO:0000313" key="2">
    <source>
        <dbReference type="EMBL" id="ABO94384.1"/>
    </source>
</evidence>
<keyword evidence="3" id="KW-1185">Reference proteome</keyword>
<protein>
    <submittedName>
        <fullName evidence="2">Uncharacterized protein</fullName>
    </submittedName>
</protein>
<dbReference type="KEGG" id="olu:OSTLU_24021"/>
<evidence type="ECO:0000313" key="3">
    <source>
        <dbReference type="Proteomes" id="UP000001568"/>
    </source>
</evidence>
<sequence length="911" mass="101240">MSRASASERASLLASSSTSIDVERGRDAPSSSSARVGVNTHDDARAPSPSTRTRSRACAVAAACVIACAIAAACAGDARARSRARLGLEIGRESDANATMEAGRETAAMGASKRDNVDDRAMRDEFLESQAASVTKAHEAKAKAFSTELAKEWRRFEERSRRTEDSDGDVIWMVRTAEYANVAMDKRGWWRPRTLTQRDKGDWMMSSVGARTDPAATAALSLQERLAHSQAHREAMIFNSCPSLVYLGAEYASHTWPSTVRQLGFAHGLRGTTTGTMDTLKSVRMNPKGPNFVLGASDGLSYEGLSAMLGTMSARDNGRLDESKSLFLIAGVRDPLKRAIEAYMQYGVARRGWEPTVESFENFVFGRYGRLAHVGNIQFKMLAPEELVKKALEREALQAKAPPIKDAEIMRVLNTYDLVVTPEHDLLARLLVKQMLYRVVSVRQILTPPDVGYARLDRFGFKRYDVEDKENVLPKPLLEYVNSRAFKVRFNRLNLLDQKLYDAANARLLRMWKEHHVVESYLAWRESVHDYVMPKLMNTQSLKAARELSQSSPRVAKVCPSGHEDDCSTVFEEHADEFLAEEKRRHASEQCMFENYGCFSRQLVNLGLLHYKRTRTAELASFFKQQETPESYGTAKAASCAGVAMVSEIRFCADNATLGDGVVGKAMTGLADSIYLLCARHACENLCVPKSWETKVRVVDGAKIDRCFGIQATENHFRRATLSHGAIVAHARQEKFRNVAVVEVDVNFVDPDPSNYPDYDAAKSVQSIAKHIDGNTAADSDDPFTIIRLGYRAWEFERGVVACPHGCGCRRGADGADDSYCVVTRAQCDLRGSHAYILSGDSFNLFLEPVLSKKRTQTKVIDFNVFQRFPQQLVLEPMLAAQAGYSNDADVIGVDQQFHDARRFAQSCVVR</sequence>
<feature type="region of interest" description="Disordered" evidence="1">
    <location>
        <begin position="97"/>
        <end position="117"/>
    </location>
</feature>